<feature type="region of interest" description="Disordered" evidence="1">
    <location>
        <begin position="160"/>
        <end position="201"/>
    </location>
</feature>
<evidence type="ECO:0000256" key="1">
    <source>
        <dbReference type="SAM" id="MobiDB-lite"/>
    </source>
</evidence>
<comment type="caution">
    <text evidence="2">The sequence shown here is derived from an EMBL/GenBank/DDBJ whole genome shotgun (WGS) entry which is preliminary data.</text>
</comment>
<dbReference type="PROSITE" id="PS51257">
    <property type="entry name" value="PROKAR_LIPOPROTEIN"/>
    <property type="match status" value="1"/>
</dbReference>
<dbReference type="Proteomes" id="UP001516472">
    <property type="component" value="Unassembled WGS sequence"/>
</dbReference>
<keyword evidence="3" id="KW-1185">Reference proteome</keyword>
<evidence type="ECO:0000313" key="3">
    <source>
        <dbReference type="Proteomes" id="UP001516472"/>
    </source>
</evidence>
<name>A0ABR9PMF1_9BACT</name>
<sequence>MKTQKHACIRGMVAGLLVTALLGCGDEGASPPETETATRDTAETCKMIDATEPEVARLLEGAKLTPLGPATVRHVDGQRVSTLRFQVEPTTLSQSSSGEPVAAMAGGTGTITCTGGCTGKGRCGSPNGCDAVYGGCTAVECANDCVGSCMKTTVYTPSDAGVSDAGTADAGASDAGASDSGVADAGASDAGTADAGAAALK</sequence>
<dbReference type="RefSeq" id="WP_193348483.1">
    <property type="nucleotide sequence ID" value="NZ_CBCSIP010000206.1"/>
</dbReference>
<reference evidence="2 3" key="1">
    <citation type="submission" date="2020-02" db="EMBL/GenBank/DDBJ databases">
        <authorList>
            <person name="Babadi Z.K."/>
            <person name="Risdian C."/>
            <person name="Ebrahimipour G.H."/>
            <person name="Wink J."/>
        </authorList>
    </citation>
    <scope>NUCLEOTIDE SEQUENCE [LARGE SCALE GENOMIC DNA]</scope>
    <source>
        <strain evidence="2 3">ZKHCc1 1396</strain>
    </source>
</reference>
<organism evidence="2 3">
    <name type="scientific">Corallococcus soli</name>
    <dbReference type="NCBI Taxonomy" id="2710757"/>
    <lineage>
        <taxon>Bacteria</taxon>
        <taxon>Pseudomonadati</taxon>
        <taxon>Myxococcota</taxon>
        <taxon>Myxococcia</taxon>
        <taxon>Myxococcales</taxon>
        <taxon>Cystobacterineae</taxon>
        <taxon>Myxococcaceae</taxon>
        <taxon>Corallococcus</taxon>
    </lineage>
</organism>
<dbReference type="EMBL" id="JAAIYO010000003">
    <property type="protein sequence ID" value="MBE4749080.1"/>
    <property type="molecule type" value="Genomic_DNA"/>
</dbReference>
<evidence type="ECO:0008006" key="4">
    <source>
        <dbReference type="Google" id="ProtNLM"/>
    </source>
</evidence>
<proteinExistence type="predicted"/>
<accession>A0ABR9PMF1</accession>
<evidence type="ECO:0000313" key="2">
    <source>
        <dbReference type="EMBL" id="MBE4749080.1"/>
    </source>
</evidence>
<gene>
    <name evidence="2" type="ORF">G4177_13000</name>
</gene>
<protein>
    <recommendedName>
        <fullName evidence="4">Lipoprotein</fullName>
    </recommendedName>
</protein>